<evidence type="ECO:0000259" key="6">
    <source>
        <dbReference type="Pfam" id="PF10120"/>
    </source>
</evidence>
<dbReference type="Pfam" id="PF10120">
    <property type="entry name" value="ThiN"/>
    <property type="match status" value="1"/>
</dbReference>
<reference evidence="8 9" key="1">
    <citation type="submission" date="2016-10" db="EMBL/GenBank/DDBJ databases">
        <authorList>
            <person name="de Groot N.N."/>
        </authorList>
    </citation>
    <scope>NUCLEOTIDE SEQUENCE [LARGE SCALE GENOMIC DNA]</scope>
    <source>
        <strain evidence="8 9">CGMCC 1.10331</strain>
    </source>
</reference>
<feature type="domain" description="Thiamine-phosphate synthase ThiN" evidence="6">
    <location>
        <begin position="275"/>
        <end position="441"/>
    </location>
</feature>
<evidence type="ECO:0000313" key="9">
    <source>
        <dbReference type="Proteomes" id="UP000236740"/>
    </source>
</evidence>
<keyword evidence="3 8" id="KW-0418">Kinase</keyword>
<evidence type="ECO:0000256" key="1">
    <source>
        <dbReference type="ARBA" id="ARBA00022679"/>
    </source>
</evidence>
<dbReference type="RefSeq" id="WP_103992169.1">
    <property type="nucleotide sequence ID" value="NZ_CP031311.1"/>
</dbReference>
<dbReference type="GeneID" id="39858160"/>
<evidence type="ECO:0000256" key="2">
    <source>
        <dbReference type="ARBA" id="ARBA00022741"/>
    </source>
</evidence>
<dbReference type="PANTHER" id="PTHR20858:SF17">
    <property type="entry name" value="HYDROXYMETHYLPYRIMIDINE_PHOSPHOMETHYLPYRIMIDINE KINASE THI20-RELATED"/>
    <property type="match status" value="1"/>
</dbReference>
<dbReference type="EMBL" id="CP031311">
    <property type="protein sequence ID" value="QCC47727.1"/>
    <property type="molecule type" value="Genomic_DNA"/>
</dbReference>
<dbReference type="KEGG" id="hlm:DV707_08680"/>
<keyword evidence="2" id="KW-0547">Nucleotide-binding</keyword>
<evidence type="ECO:0000256" key="4">
    <source>
        <dbReference type="ARBA" id="ARBA00022840"/>
    </source>
</evidence>
<dbReference type="GO" id="GO:0005524">
    <property type="term" value="F:ATP binding"/>
    <property type="evidence" value="ECO:0007669"/>
    <property type="project" value="UniProtKB-KW"/>
</dbReference>
<sequence>MTDRDVALTVAGSDSGGGAGVQADLKTMEALGVFGTSAVTSVTAQHTRGVEAVEDVSTDVIEAQISAVAEDFDVGAAKTGMLSSAAIIETVADCLAGYDFPLVVDPVMVAQSGDRLLAPEAEATLRTELLPRATLVTPNLPEAAVLAGVDVGGEREMRAAAETIADDGPDAVLVTGGHLAEDQLVDVLYSGGETRTFRKRRVDTANTHGSGCTLSSAVAAGLAGGEDLHAAVGRAEALVDRAVRYGLDVGGGAGSVHHLAGVRNDAARHDAVESVRGVVRALCDRDVSALVPEVGLNVAVATPYAVSTEEVAAVEGRLHRTVDGVAATGDVRPGASSHVARLLLAARDRDPTLGAAANVRLDDTVAAAVEERFDAVEVDRTTEPDADPTEARAGGTMAWTVERAMRGRESVPDAIYDRGAVGKEAMCRLFAGSPAELRERLSELDDAVGDGE</sequence>
<dbReference type="Proteomes" id="UP000296733">
    <property type="component" value="Chromosome"/>
</dbReference>
<dbReference type="GO" id="GO:0005829">
    <property type="term" value="C:cytosol"/>
    <property type="evidence" value="ECO:0007669"/>
    <property type="project" value="TreeGrafter"/>
</dbReference>
<dbReference type="InterPro" id="IPR036409">
    <property type="entry name" value="Aldolase_II/adducin_N_sf"/>
</dbReference>
<dbReference type="InterPro" id="IPR013749">
    <property type="entry name" value="PM/HMP-P_kinase-1"/>
</dbReference>
<proteinExistence type="predicted"/>
<dbReference type="Pfam" id="PF08543">
    <property type="entry name" value="Phos_pyr_kin"/>
    <property type="match status" value="1"/>
</dbReference>
<reference evidence="7 10" key="2">
    <citation type="journal article" date="2019" name="Nat. Commun.">
        <title>A new type of DNA phosphorothioation-based antiviral system in archaea.</title>
        <authorList>
            <person name="Xiong L."/>
            <person name="Liu S."/>
            <person name="Chen S."/>
            <person name="Xiao Y."/>
            <person name="Zhu B."/>
            <person name="Gao Y."/>
            <person name="Zhang Y."/>
            <person name="Chen B."/>
            <person name="Luo J."/>
            <person name="Deng Z."/>
            <person name="Chen X."/>
            <person name="Wang L."/>
            <person name="Chen S."/>
        </authorList>
    </citation>
    <scope>NUCLEOTIDE SEQUENCE [LARGE SCALE GENOMIC DNA]</scope>
    <source>
        <strain evidence="7 10">CGMCC 1.10331</strain>
    </source>
</reference>
<dbReference type="InterPro" id="IPR004399">
    <property type="entry name" value="HMP/HMP-P_kinase_dom"/>
</dbReference>
<dbReference type="InterPro" id="IPR019293">
    <property type="entry name" value="ThiN"/>
</dbReference>
<dbReference type="AlphaFoldDB" id="A0A1H6ASF7"/>
<dbReference type="Gene3D" id="3.40.1190.20">
    <property type="match status" value="1"/>
</dbReference>
<dbReference type="NCBIfam" id="TIGR00097">
    <property type="entry name" value="HMP-P_kinase"/>
    <property type="match status" value="1"/>
</dbReference>
<dbReference type="FunFam" id="3.40.1190.20:FF:000003">
    <property type="entry name" value="Phosphomethylpyrimidine kinase ThiD"/>
    <property type="match status" value="1"/>
</dbReference>
<name>A0A1H6ASF7_9EURY</name>
<dbReference type="Gene3D" id="3.40.225.10">
    <property type="entry name" value="Class II aldolase/adducin N-terminal domain"/>
    <property type="match status" value="1"/>
</dbReference>
<evidence type="ECO:0000313" key="10">
    <source>
        <dbReference type="Proteomes" id="UP000296733"/>
    </source>
</evidence>
<dbReference type="EMBL" id="FNVN01000003">
    <property type="protein sequence ID" value="SEG51441.1"/>
    <property type="molecule type" value="Genomic_DNA"/>
</dbReference>
<dbReference type="PANTHER" id="PTHR20858">
    <property type="entry name" value="PHOSPHOMETHYLPYRIMIDINE KINASE"/>
    <property type="match status" value="1"/>
</dbReference>
<dbReference type="EC" id="2.7.4.7" evidence="7"/>
<evidence type="ECO:0000313" key="8">
    <source>
        <dbReference type="EMBL" id="SEG51441.1"/>
    </source>
</evidence>
<dbReference type="EC" id="2.7.1.49" evidence="7"/>
<dbReference type="GO" id="GO:0008972">
    <property type="term" value="F:phosphomethylpyrimidine kinase activity"/>
    <property type="evidence" value="ECO:0007669"/>
    <property type="project" value="UniProtKB-EC"/>
</dbReference>
<dbReference type="Proteomes" id="UP000236740">
    <property type="component" value="Unassembled WGS sequence"/>
</dbReference>
<dbReference type="SUPFAM" id="SSF53639">
    <property type="entry name" value="AraD/HMP-PK domain-like"/>
    <property type="match status" value="1"/>
</dbReference>
<evidence type="ECO:0000259" key="5">
    <source>
        <dbReference type="Pfam" id="PF08543"/>
    </source>
</evidence>
<accession>A0A1H6ASF7</accession>
<dbReference type="GO" id="GO:0008902">
    <property type="term" value="F:hydroxymethylpyrimidine kinase activity"/>
    <property type="evidence" value="ECO:0007669"/>
    <property type="project" value="UniProtKB-EC"/>
</dbReference>
<keyword evidence="4" id="KW-0067">ATP-binding</keyword>
<feature type="domain" description="Pyridoxamine kinase/Phosphomethylpyrimidine kinase" evidence="5">
    <location>
        <begin position="14"/>
        <end position="257"/>
    </location>
</feature>
<dbReference type="OrthoDB" id="43786at2157"/>
<keyword evidence="1 7" id="KW-0808">Transferase</keyword>
<protein>
    <submittedName>
        <fullName evidence="7">Bifunctional hydroxymethylpyrimidine kinase/phosphomethylpyrimidine kinase</fullName>
        <ecNumber evidence="7">2.7.1.49</ecNumber>
        <ecNumber evidence="7">2.7.4.7</ecNumber>
    </submittedName>
    <submittedName>
        <fullName evidence="8">Hydroxymethylpyrimidine/phosphomethylpyrimidine kinase</fullName>
    </submittedName>
</protein>
<gene>
    <name evidence="7" type="primary">thiD</name>
    <name evidence="7" type="ORF">DV707_08680</name>
    <name evidence="8" type="ORF">SAMN04488133_2480</name>
</gene>
<dbReference type="SUPFAM" id="SSF53613">
    <property type="entry name" value="Ribokinase-like"/>
    <property type="match status" value="1"/>
</dbReference>
<evidence type="ECO:0000256" key="3">
    <source>
        <dbReference type="ARBA" id="ARBA00022777"/>
    </source>
</evidence>
<dbReference type="InterPro" id="IPR029056">
    <property type="entry name" value="Ribokinase-like"/>
</dbReference>
<keyword evidence="9" id="KW-1185">Reference proteome</keyword>
<dbReference type="CDD" id="cd01169">
    <property type="entry name" value="HMPP_kinase"/>
    <property type="match status" value="1"/>
</dbReference>
<organism evidence="8 9">
    <name type="scientific">Halobellus limi</name>
    <dbReference type="NCBI Taxonomy" id="699433"/>
    <lineage>
        <taxon>Archaea</taxon>
        <taxon>Methanobacteriati</taxon>
        <taxon>Methanobacteriota</taxon>
        <taxon>Stenosarchaea group</taxon>
        <taxon>Halobacteria</taxon>
        <taxon>Halobacteriales</taxon>
        <taxon>Haloferacaceae</taxon>
        <taxon>Halobellus</taxon>
    </lineage>
</organism>
<evidence type="ECO:0000313" key="7">
    <source>
        <dbReference type="EMBL" id="QCC47727.1"/>
    </source>
</evidence>
<dbReference type="GO" id="GO:0009228">
    <property type="term" value="P:thiamine biosynthetic process"/>
    <property type="evidence" value="ECO:0007669"/>
    <property type="project" value="InterPro"/>
</dbReference>